<name>A0A9X2FG93_9LACO</name>
<comment type="caution">
    <text evidence="1">The sequence shown here is derived from an EMBL/GenBank/DDBJ whole genome shotgun (WGS) entry which is preliminary data.</text>
</comment>
<protein>
    <submittedName>
        <fullName evidence="1">Uncharacterized protein</fullName>
    </submittedName>
</protein>
<organism evidence="1 2">
    <name type="scientific">Ligilactobacillus ubinensis</name>
    <dbReference type="NCBI Taxonomy" id="2876789"/>
    <lineage>
        <taxon>Bacteria</taxon>
        <taxon>Bacillati</taxon>
        <taxon>Bacillota</taxon>
        <taxon>Bacilli</taxon>
        <taxon>Lactobacillales</taxon>
        <taxon>Lactobacillaceae</taxon>
        <taxon>Ligilactobacillus</taxon>
    </lineage>
</organism>
<dbReference type="Proteomes" id="UP001139006">
    <property type="component" value="Unassembled WGS sequence"/>
</dbReference>
<accession>A0A9X2FG93</accession>
<proteinExistence type="predicted"/>
<evidence type="ECO:0000313" key="1">
    <source>
        <dbReference type="EMBL" id="MCP0885892.1"/>
    </source>
</evidence>
<sequence>MRIGWVKITTSKTEEAKKHYDDTKKGILKLTVSEARMKTRNYTTLALHYEALNFCGDELNDLIDKESDYES</sequence>
<dbReference type="AlphaFoldDB" id="A0A9X2FG93"/>
<evidence type="ECO:0000313" key="2">
    <source>
        <dbReference type="Proteomes" id="UP001139006"/>
    </source>
</evidence>
<reference evidence="1 2" key="1">
    <citation type="journal article" date="2023" name="Int. J. Syst. Evol. Microbiol.">
        <title>Ligilactobacillus ubinensis sp. nov., a novel species isolated from the wild ferment of a durian fruit (Durio zibethinus).</title>
        <authorList>
            <person name="Heng Y.C."/>
            <person name="Menon N."/>
            <person name="Chen B."/>
            <person name="Loo B.Z.L."/>
            <person name="Wong G.W.J."/>
            <person name="Lim A.C.H."/>
            <person name="Silvaraju S."/>
            <person name="Kittelmann S."/>
        </authorList>
    </citation>
    <scope>NUCLEOTIDE SEQUENCE [LARGE SCALE GENOMIC DNA]</scope>
    <source>
        <strain evidence="1 2">WILCCON 0076</strain>
    </source>
</reference>
<keyword evidence="2" id="KW-1185">Reference proteome</keyword>
<dbReference type="RefSeq" id="WP_253358666.1">
    <property type="nucleotide sequence ID" value="NZ_JAIULA010000001.1"/>
</dbReference>
<dbReference type="EMBL" id="JAIULA010000001">
    <property type="protein sequence ID" value="MCP0885892.1"/>
    <property type="molecule type" value="Genomic_DNA"/>
</dbReference>
<gene>
    <name evidence="1" type="ORF">LB941_00905</name>
</gene>